<evidence type="ECO:0000313" key="2">
    <source>
        <dbReference type="Proteomes" id="UP000663623"/>
    </source>
</evidence>
<organism evidence="1 2">
    <name type="scientific">Caldicellulosiruptor diazotrophicus</name>
    <dbReference type="NCBI Taxonomy" id="2806205"/>
    <lineage>
        <taxon>Bacteria</taxon>
        <taxon>Bacillati</taxon>
        <taxon>Bacillota</taxon>
        <taxon>Bacillota incertae sedis</taxon>
        <taxon>Caldicellulosiruptorales</taxon>
        <taxon>Caldicellulosiruptoraceae</taxon>
        <taxon>Caldicellulosiruptor</taxon>
    </lineage>
</organism>
<evidence type="ECO:0000313" key="1">
    <source>
        <dbReference type="EMBL" id="BCS80190.1"/>
    </source>
</evidence>
<sequence>MNIKSQNEKFSKLLFVIKKVTEVLSRKIKQNRRGRPRKFNLFQIIAETCQKFCVSNL</sequence>
<proteinExistence type="predicted"/>
<reference evidence="1 2" key="1">
    <citation type="submission" date="2021-02" db="EMBL/GenBank/DDBJ databases">
        <title>Nitrogen-fixing ability and nitrogen fixation related genes of thermophilic fermentative bacteria in the genus Caldicellulosiruptor.</title>
        <authorList>
            <person name="Chen Y."/>
            <person name="Nishihara A."/>
            <person name="Haruta S."/>
        </authorList>
    </citation>
    <scope>NUCLEOTIDE SEQUENCE [LARGE SCALE GENOMIC DNA]</scope>
    <source>
        <strain evidence="1 2">YA01</strain>
    </source>
</reference>
<dbReference type="Proteomes" id="UP000663623">
    <property type="component" value="Chromosome"/>
</dbReference>
<gene>
    <name evidence="1" type="ORF">CaldiYA01_01500</name>
</gene>
<evidence type="ECO:0008006" key="3">
    <source>
        <dbReference type="Google" id="ProtNLM"/>
    </source>
</evidence>
<keyword evidence="2" id="KW-1185">Reference proteome</keyword>
<accession>A0ABN6E4B5</accession>
<protein>
    <recommendedName>
        <fullName evidence="3">Transposase</fullName>
    </recommendedName>
</protein>
<name>A0ABN6E4B5_9FIRM</name>
<dbReference type="EMBL" id="AP024480">
    <property type="protein sequence ID" value="BCS80190.1"/>
    <property type="molecule type" value="Genomic_DNA"/>
</dbReference>